<sequence>MVKRKDLNCCWHAFWLCPWLPVHIPFEIWQTKSGQHVSFLCSSLSTNCYALLHGVGYAVIFQKGPFIRRRISKMKAMVWYGYRKALDLSCPSLSLPQQDIGSGMRI</sequence>
<accession>A0A072TUL0</accession>
<dbReference type="AlphaFoldDB" id="A0A072TUL0"/>
<evidence type="ECO:0000313" key="2">
    <source>
        <dbReference type="EnsemblPlants" id="KEH20528"/>
    </source>
</evidence>
<proteinExistence type="predicted"/>
<dbReference type="HOGENOM" id="CLU_2227185_0_0_1"/>
<dbReference type="EMBL" id="CM001224">
    <property type="protein sequence ID" value="KEH20528.1"/>
    <property type="molecule type" value="Genomic_DNA"/>
</dbReference>
<keyword evidence="1" id="KW-0472">Membrane</keyword>
<dbReference type="Proteomes" id="UP000002051">
    <property type="component" value="Chromosome 8"/>
</dbReference>
<reference evidence="1 3" key="1">
    <citation type="journal article" date="2011" name="Nature">
        <title>The Medicago genome provides insight into the evolution of rhizobial symbioses.</title>
        <authorList>
            <person name="Young N.D."/>
            <person name="Debelle F."/>
            <person name="Oldroyd G.E."/>
            <person name="Geurts R."/>
            <person name="Cannon S.B."/>
            <person name="Udvardi M.K."/>
            <person name="Benedito V.A."/>
            <person name="Mayer K.F."/>
            <person name="Gouzy J."/>
            <person name="Schoof H."/>
            <person name="Van de Peer Y."/>
            <person name="Proost S."/>
            <person name="Cook D.R."/>
            <person name="Meyers B.C."/>
            <person name="Spannagl M."/>
            <person name="Cheung F."/>
            <person name="De Mita S."/>
            <person name="Krishnakumar V."/>
            <person name="Gundlach H."/>
            <person name="Zhou S."/>
            <person name="Mudge J."/>
            <person name="Bharti A.K."/>
            <person name="Murray J.D."/>
            <person name="Naoumkina M.A."/>
            <person name="Rosen B."/>
            <person name="Silverstein K.A."/>
            <person name="Tang H."/>
            <person name="Rombauts S."/>
            <person name="Zhao P.X."/>
            <person name="Zhou P."/>
            <person name="Barbe V."/>
            <person name="Bardou P."/>
            <person name="Bechner M."/>
            <person name="Bellec A."/>
            <person name="Berger A."/>
            <person name="Berges H."/>
            <person name="Bidwell S."/>
            <person name="Bisseling T."/>
            <person name="Choisne N."/>
            <person name="Couloux A."/>
            <person name="Denny R."/>
            <person name="Deshpande S."/>
            <person name="Dai X."/>
            <person name="Doyle J.J."/>
            <person name="Dudez A.M."/>
            <person name="Farmer A.D."/>
            <person name="Fouteau S."/>
            <person name="Franken C."/>
            <person name="Gibelin C."/>
            <person name="Gish J."/>
            <person name="Goldstein S."/>
            <person name="Gonzalez A.J."/>
            <person name="Green P.J."/>
            <person name="Hallab A."/>
            <person name="Hartog M."/>
            <person name="Hua A."/>
            <person name="Humphray S.J."/>
            <person name="Jeong D.H."/>
            <person name="Jing Y."/>
            <person name="Jocker A."/>
            <person name="Kenton S.M."/>
            <person name="Kim D.J."/>
            <person name="Klee K."/>
            <person name="Lai H."/>
            <person name="Lang C."/>
            <person name="Lin S."/>
            <person name="Macmil S.L."/>
            <person name="Magdelenat G."/>
            <person name="Matthews L."/>
            <person name="McCorrison J."/>
            <person name="Monaghan E.L."/>
            <person name="Mun J.H."/>
            <person name="Najar F.Z."/>
            <person name="Nicholson C."/>
            <person name="Noirot C."/>
            <person name="O'Bleness M."/>
            <person name="Paule C.R."/>
            <person name="Poulain J."/>
            <person name="Prion F."/>
            <person name="Qin B."/>
            <person name="Qu C."/>
            <person name="Retzel E.F."/>
            <person name="Riddle C."/>
            <person name="Sallet E."/>
            <person name="Samain S."/>
            <person name="Samson N."/>
            <person name="Sanders I."/>
            <person name="Saurat O."/>
            <person name="Scarpelli C."/>
            <person name="Schiex T."/>
            <person name="Segurens B."/>
            <person name="Severin A.J."/>
            <person name="Sherrier D.J."/>
            <person name="Shi R."/>
            <person name="Sims S."/>
            <person name="Singer S.R."/>
            <person name="Sinharoy S."/>
            <person name="Sterck L."/>
            <person name="Viollet A."/>
            <person name="Wang B.B."/>
            <person name="Wang K."/>
            <person name="Wang M."/>
            <person name="Wang X."/>
            <person name="Warfsmann J."/>
            <person name="Weissenbach J."/>
            <person name="White D.D."/>
            <person name="White J.D."/>
            <person name="Wiley G.B."/>
            <person name="Wincker P."/>
            <person name="Xing Y."/>
            <person name="Yang L."/>
            <person name="Yao Z."/>
            <person name="Ying F."/>
            <person name="Zhai J."/>
            <person name="Zhou L."/>
            <person name="Zuber A."/>
            <person name="Denarie J."/>
            <person name="Dixon R.A."/>
            <person name="May G.D."/>
            <person name="Schwartz D.C."/>
            <person name="Rogers J."/>
            <person name="Quetier F."/>
            <person name="Town C.D."/>
            <person name="Roe B.A."/>
        </authorList>
    </citation>
    <scope>NUCLEOTIDE SEQUENCE [LARGE SCALE GENOMIC DNA]</scope>
    <source>
        <strain evidence="1">A17</strain>
        <strain evidence="2 3">cv. Jemalong A17</strain>
    </source>
</reference>
<name>A0A072TUL0_MEDTR</name>
<reference evidence="1 3" key="2">
    <citation type="journal article" date="2014" name="BMC Genomics">
        <title>An improved genome release (version Mt4.0) for the model legume Medicago truncatula.</title>
        <authorList>
            <person name="Tang H."/>
            <person name="Krishnakumar V."/>
            <person name="Bidwell S."/>
            <person name="Rosen B."/>
            <person name="Chan A."/>
            <person name="Zhou S."/>
            <person name="Gentzbittel L."/>
            <person name="Childs K.L."/>
            <person name="Yandell M."/>
            <person name="Gundlach H."/>
            <person name="Mayer K.F."/>
            <person name="Schwartz D.C."/>
            <person name="Town C.D."/>
        </authorList>
    </citation>
    <scope>GENOME REANNOTATION</scope>
    <source>
        <strain evidence="1">A17</strain>
        <strain evidence="2 3">cv. Jemalong A17</strain>
    </source>
</reference>
<organism evidence="1 3">
    <name type="scientific">Medicago truncatula</name>
    <name type="common">Barrel medic</name>
    <name type="synonym">Medicago tribuloides</name>
    <dbReference type="NCBI Taxonomy" id="3880"/>
    <lineage>
        <taxon>Eukaryota</taxon>
        <taxon>Viridiplantae</taxon>
        <taxon>Streptophyta</taxon>
        <taxon>Embryophyta</taxon>
        <taxon>Tracheophyta</taxon>
        <taxon>Spermatophyta</taxon>
        <taxon>Magnoliopsida</taxon>
        <taxon>eudicotyledons</taxon>
        <taxon>Gunneridae</taxon>
        <taxon>Pentapetalae</taxon>
        <taxon>rosids</taxon>
        <taxon>fabids</taxon>
        <taxon>Fabales</taxon>
        <taxon>Fabaceae</taxon>
        <taxon>Papilionoideae</taxon>
        <taxon>50 kb inversion clade</taxon>
        <taxon>NPAAA clade</taxon>
        <taxon>Hologalegina</taxon>
        <taxon>IRL clade</taxon>
        <taxon>Trifolieae</taxon>
        <taxon>Medicago</taxon>
    </lineage>
</organism>
<evidence type="ECO:0000313" key="3">
    <source>
        <dbReference type="Proteomes" id="UP000002051"/>
    </source>
</evidence>
<dbReference type="EnsemblPlants" id="KEH20528">
    <property type="protein sequence ID" value="KEH20528"/>
    <property type="gene ID" value="MTR_8g079495"/>
</dbReference>
<keyword evidence="1" id="KW-0812">Transmembrane</keyword>
<keyword evidence="3" id="KW-1185">Reference proteome</keyword>
<reference evidence="2" key="3">
    <citation type="submission" date="2015-04" db="UniProtKB">
        <authorList>
            <consortium name="EnsemblPlants"/>
        </authorList>
    </citation>
    <scope>IDENTIFICATION</scope>
    <source>
        <strain evidence="2">cv. Jemalong A17</strain>
    </source>
</reference>
<gene>
    <name evidence="1" type="ordered locus">MTR_8g079495</name>
</gene>
<protein>
    <submittedName>
        <fullName evidence="1">Transmembrane protein, putative</fullName>
    </submittedName>
</protein>
<evidence type="ECO:0000313" key="1">
    <source>
        <dbReference type="EMBL" id="KEH20528.1"/>
    </source>
</evidence>